<sequence length="485" mass="54953">MSQIGKSIKKIGILGGGISGLSSGYFLNKKFPDAQIDIYEKDDQVSGALQTKIIGSQIYDLGPRSLRNGPNVRGLLQILEEAENLDRIIPSKEYDYVYLYYDGKMRLVPRGKSPSVILKFIKDNPKLFLSVYKGFALKSKNSQNNIKGDLTINELLKNKLAIGPLQLTGLSDFLSDYFANAVFSGIYRANSSELSADVCLKKSYVKDYFEKYLDSSQQMEVSDELKVFIDEKIKPVSSFNFSGGLQVLPDSIVQILSQKNGLVNFKTNSPVQELIFQENEKIKIVSENQEQQYDMVISALHADQLSKILNQQQSIDLKQNLSSIRHMTTLTTNIGYKEDLIPNQYKCFGALVPNNQYFEGLGLILNSCVFPQFSGDFKTNISLFLSDHVNKDIVNDDEKIQKVVEKCLYEMLGVKQKPDFFNVKNWKDFFPVYEKNHLPKVYKMLKQSQNLNKNFYLHGNYLFTGAIPDLVLLSETIANIASKKI</sequence>
<evidence type="ECO:0000313" key="13">
    <source>
        <dbReference type="EMBL" id="KRX04162.1"/>
    </source>
</evidence>
<evidence type="ECO:0000256" key="7">
    <source>
        <dbReference type="ARBA" id="ARBA00023002"/>
    </source>
</evidence>
<comment type="cofactor">
    <cofactor evidence="11">
        <name>FAD</name>
        <dbReference type="ChEBI" id="CHEBI:57692"/>
    </cofactor>
    <text evidence="11">Binds 1 FAD per subunit.</text>
</comment>
<dbReference type="GO" id="GO:0004729">
    <property type="term" value="F:oxygen-dependent protoporphyrinogen oxidase activity"/>
    <property type="evidence" value="ECO:0007669"/>
    <property type="project" value="UniProtKB-UniRule"/>
</dbReference>
<evidence type="ECO:0000256" key="11">
    <source>
        <dbReference type="RuleBase" id="RU367069"/>
    </source>
</evidence>
<keyword evidence="7 11" id="KW-0560">Oxidoreductase</keyword>
<gene>
    <name evidence="13" type="ORF">PPERSA_11286</name>
</gene>
<organism evidence="13 14">
    <name type="scientific">Pseudocohnilembus persalinus</name>
    <name type="common">Ciliate</name>
    <dbReference type="NCBI Taxonomy" id="266149"/>
    <lineage>
        <taxon>Eukaryota</taxon>
        <taxon>Sar</taxon>
        <taxon>Alveolata</taxon>
        <taxon>Ciliophora</taxon>
        <taxon>Intramacronucleata</taxon>
        <taxon>Oligohymenophorea</taxon>
        <taxon>Scuticociliatia</taxon>
        <taxon>Philasterida</taxon>
        <taxon>Pseudocohnilembidae</taxon>
        <taxon>Pseudocohnilembus</taxon>
    </lineage>
</organism>
<keyword evidence="6 11" id="KW-0274">FAD</keyword>
<dbReference type="Gene3D" id="3.50.50.60">
    <property type="entry name" value="FAD/NAD(P)-binding domain"/>
    <property type="match status" value="1"/>
</dbReference>
<accession>A0A0V0QPJ9</accession>
<comment type="similarity">
    <text evidence="3 11">Belongs to the protoporphyrinogen/coproporphyrinogen oxidase family. Protoporphyrinogen oxidase subfamily.</text>
</comment>
<keyword evidence="14" id="KW-1185">Reference proteome</keyword>
<dbReference type="Pfam" id="PF01593">
    <property type="entry name" value="Amino_oxidase"/>
    <property type="match status" value="1"/>
</dbReference>
<reference evidence="13 14" key="1">
    <citation type="journal article" date="2015" name="Sci. Rep.">
        <title>Genome of the facultative scuticociliatosis pathogen Pseudocohnilembus persalinus provides insight into its virulence through horizontal gene transfer.</title>
        <authorList>
            <person name="Xiong J."/>
            <person name="Wang G."/>
            <person name="Cheng J."/>
            <person name="Tian M."/>
            <person name="Pan X."/>
            <person name="Warren A."/>
            <person name="Jiang C."/>
            <person name="Yuan D."/>
            <person name="Miao W."/>
        </authorList>
    </citation>
    <scope>NUCLEOTIDE SEQUENCE [LARGE SCALE GENOMIC DNA]</scope>
    <source>
        <strain evidence="13">36N120E</strain>
    </source>
</reference>
<dbReference type="Proteomes" id="UP000054937">
    <property type="component" value="Unassembled WGS sequence"/>
</dbReference>
<comment type="subcellular location">
    <subcellularLocation>
        <location evidence="11">Mitochondrion inner membrane</location>
    </subcellularLocation>
</comment>
<keyword evidence="8 11" id="KW-0350">Heme biosynthesis</keyword>
<protein>
    <recommendedName>
        <fullName evidence="4 11">Protoporphyrinogen oxidase</fullName>
        <ecNumber evidence="4 11">1.3.3.4</ecNumber>
    </recommendedName>
</protein>
<evidence type="ECO:0000256" key="1">
    <source>
        <dbReference type="ARBA" id="ARBA00002600"/>
    </source>
</evidence>
<evidence type="ECO:0000256" key="8">
    <source>
        <dbReference type="ARBA" id="ARBA00023133"/>
    </source>
</evidence>
<dbReference type="InterPro" id="IPR036188">
    <property type="entry name" value="FAD/NAD-bd_sf"/>
</dbReference>
<dbReference type="PANTHER" id="PTHR42923:SF3">
    <property type="entry name" value="PROTOPORPHYRINOGEN OXIDASE"/>
    <property type="match status" value="1"/>
</dbReference>
<dbReference type="OrthoDB" id="419752at2759"/>
<evidence type="ECO:0000256" key="5">
    <source>
        <dbReference type="ARBA" id="ARBA00022630"/>
    </source>
</evidence>
<dbReference type="InParanoid" id="A0A0V0QPJ9"/>
<evidence type="ECO:0000313" key="14">
    <source>
        <dbReference type="Proteomes" id="UP000054937"/>
    </source>
</evidence>
<keyword evidence="9 11" id="KW-0627">Porphyrin biosynthesis</keyword>
<comment type="function">
    <text evidence="1 11">Catalyzes the 6-electron oxidation of protoporphyrinogen-IX to form protoporphyrin-IX.</text>
</comment>
<dbReference type="NCBIfam" id="TIGR00562">
    <property type="entry name" value="proto_IX_ox"/>
    <property type="match status" value="1"/>
</dbReference>
<dbReference type="SUPFAM" id="SSF54373">
    <property type="entry name" value="FAD-linked reductases, C-terminal domain"/>
    <property type="match status" value="1"/>
</dbReference>
<evidence type="ECO:0000256" key="2">
    <source>
        <dbReference type="ARBA" id="ARBA00005073"/>
    </source>
</evidence>
<comment type="pathway">
    <text evidence="2 11">Porphyrin-containing compound metabolism; protoporphyrin-IX biosynthesis; protoporphyrin-IX from protoporphyrinogen-IX: step 1/1.</text>
</comment>
<evidence type="ECO:0000256" key="6">
    <source>
        <dbReference type="ARBA" id="ARBA00022827"/>
    </source>
</evidence>
<dbReference type="GO" id="GO:0005743">
    <property type="term" value="C:mitochondrial inner membrane"/>
    <property type="evidence" value="ECO:0007669"/>
    <property type="project" value="UniProtKB-SubCell"/>
</dbReference>
<dbReference type="InterPro" id="IPR002937">
    <property type="entry name" value="Amino_oxidase"/>
</dbReference>
<evidence type="ECO:0000259" key="12">
    <source>
        <dbReference type="Pfam" id="PF01593"/>
    </source>
</evidence>
<dbReference type="OMA" id="WFDQWFG"/>
<dbReference type="AlphaFoldDB" id="A0A0V0QPJ9"/>
<comment type="catalytic activity">
    <reaction evidence="10 11">
        <text>protoporphyrinogen IX + 3 O2 = protoporphyrin IX + 3 H2O2</text>
        <dbReference type="Rhea" id="RHEA:25576"/>
        <dbReference type="ChEBI" id="CHEBI:15379"/>
        <dbReference type="ChEBI" id="CHEBI:16240"/>
        <dbReference type="ChEBI" id="CHEBI:57306"/>
        <dbReference type="ChEBI" id="CHEBI:57307"/>
        <dbReference type="EC" id="1.3.3.4"/>
    </reaction>
</comment>
<evidence type="ECO:0000256" key="10">
    <source>
        <dbReference type="ARBA" id="ARBA00047554"/>
    </source>
</evidence>
<evidence type="ECO:0000256" key="3">
    <source>
        <dbReference type="ARBA" id="ARBA00010551"/>
    </source>
</evidence>
<evidence type="ECO:0000256" key="9">
    <source>
        <dbReference type="ARBA" id="ARBA00023244"/>
    </source>
</evidence>
<dbReference type="EC" id="1.3.3.4" evidence="4 11"/>
<dbReference type="PANTHER" id="PTHR42923">
    <property type="entry name" value="PROTOPORPHYRINOGEN OXIDASE"/>
    <property type="match status" value="1"/>
</dbReference>
<proteinExistence type="inferred from homology"/>
<feature type="domain" description="Amine oxidase" evidence="12">
    <location>
        <begin position="18"/>
        <end position="465"/>
    </location>
</feature>
<dbReference type="GO" id="GO:0006782">
    <property type="term" value="P:protoporphyrinogen IX biosynthetic process"/>
    <property type="evidence" value="ECO:0007669"/>
    <property type="project" value="UniProtKB-UniRule"/>
</dbReference>
<dbReference type="InterPro" id="IPR050464">
    <property type="entry name" value="Zeta_carotene_desat/Oxidored"/>
</dbReference>
<evidence type="ECO:0000256" key="4">
    <source>
        <dbReference type="ARBA" id="ARBA00012867"/>
    </source>
</evidence>
<dbReference type="EMBL" id="LDAU01000120">
    <property type="protein sequence ID" value="KRX04162.1"/>
    <property type="molecule type" value="Genomic_DNA"/>
</dbReference>
<keyword evidence="5 11" id="KW-0285">Flavoprotein</keyword>
<dbReference type="UniPathway" id="UPA00251">
    <property type="reaction ID" value="UER00324"/>
</dbReference>
<dbReference type="SUPFAM" id="SSF51905">
    <property type="entry name" value="FAD/NAD(P)-binding domain"/>
    <property type="match status" value="1"/>
</dbReference>
<dbReference type="InterPro" id="IPR004572">
    <property type="entry name" value="Protoporphyrinogen_oxidase"/>
</dbReference>
<name>A0A0V0QPJ9_PSEPJ</name>
<comment type="caution">
    <text evidence="13">The sequence shown here is derived from an EMBL/GenBank/DDBJ whole genome shotgun (WGS) entry which is preliminary data.</text>
</comment>